<sequence length="252" mass="29070">MKKTTLFLISLLFVLTSCANDIKTKPEKTVTKRGLIVPLVDSLKYSEEYCCILLPEQGFSVYDGPKGKIIGTIKRIGDKKTDDQVPYKIYFVSGNKKAEVNNYREIGYELFALNYTDSVQGYLKILDPLKNHWLNVSEIKKHGFKAMSWRDFMIGQSQDVLGYYANEPGLRLRKKPNTDGEIISSVRGDLFEIKLTTETYGQWCKVKVTKYREHPCNTELNEKENIEYKTEGWLKIIDDNGEPNLYNYTRGC</sequence>
<protein>
    <recommendedName>
        <fullName evidence="4">SH3 domain-containing protein</fullName>
    </recommendedName>
</protein>
<dbReference type="EMBL" id="JAVDVI010000025">
    <property type="protein sequence ID" value="MDR6969619.1"/>
    <property type="molecule type" value="Genomic_DNA"/>
</dbReference>
<evidence type="ECO:0008006" key="4">
    <source>
        <dbReference type="Google" id="ProtNLM"/>
    </source>
</evidence>
<dbReference type="RefSeq" id="WP_310028869.1">
    <property type="nucleotide sequence ID" value="NZ_JAVDVI010000025.1"/>
</dbReference>
<gene>
    <name evidence="2" type="ORF">J2X31_003652</name>
</gene>
<keyword evidence="1" id="KW-0732">Signal</keyword>
<evidence type="ECO:0000313" key="3">
    <source>
        <dbReference type="Proteomes" id="UP001255185"/>
    </source>
</evidence>
<name>A0ABU1TUQ8_9FLAO</name>
<proteinExistence type="predicted"/>
<organism evidence="2 3">
    <name type="scientific">Flavobacterium arsenatis</name>
    <dbReference type="NCBI Taxonomy" id="1484332"/>
    <lineage>
        <taxon>Bacteria</taxon>
        <taxon>Pseudomonadati</taxon>
        <taxon>Bacteroidota</taxon>
        <taxon>Flavobacteriia</taxon>
        <taxon>Flavobacteriales</taxon>
        <taxon>Flavobacteriaceae</taxon>
        <taxon>Flavobacterium</taxon>
    </lineage>
</organism>
<dbReference type="Proteomes" id="UP001255185">
    <property type="component" value="Unassembled WGS sequence"/>
</dbReference>
<feature type="signal peptide" evidence="1">
    <location>
        <begin position="1"/>
        <end position="19"/>
    </location>
</feature>
<evidence type="ECO:0000313" key="2">
    <source>
        <dbReference type="EMBL" id="MDR6969619.1"/>
    </source>
</evidence>
<reference evidence="2 3" key="1">
    <citation type="submission" date="2023-07" db="EMBL/GenBank/DDBJ databases">
        <title>Sorghum-associated microbial communities from plants grown in Nebraska, USA.</title>
        <authorList>
            <person name="Schachtman D."/>
        </authorList>
    </citation>
    <scope>NUCLEOTIDE SEQUENCE [LARGE SCALE GENOMIC DNA]</scope>
    <source>
        <strain evidence="2 3">3773</strain>
    </source>
</reference>
<feature type="chain" id="PRO_5045763526" description="SH3 domain-containing protein" evidence="1">
    <location>
        <begin position="20"/>
        <end position="252"/>
    </location>
</feature>
<evidence type="ECO:0000256" key="1">
    <source>
        <dbReference type="SAM" id="SignalP"/>
    </source>
</evidence>
<comment type="caution">
    <text evidence="2">The sequence shown here is derived from an EMBL/GenBank/DDBJ whole genome shotgun (WGS) entry which is preliminary data.</text>
</comment>
<accession>A0ABU1TUQ8</accession>
<dbReference type="PROSITE" id="PS51257">
    <property type="entry name" value="PROKAR_LIPOPROTEIN"/>
    <property type="match status" value="1"/>
</dbReference>
<keyword evidence="3" id="KW-1185">Reference proteome</keyword>